<evidence type="ECO:0000259" key="8">
    <source>
        <dbReference type="PROSITE" id="PS50968"/>
    </source>
</evidence>
<dbReference type="PANTHER" id="PTHR45266:SF3">
    <property type="entry name" value="OXALOACETATE DECARBOXYLASE ALPHA CHAIN"/>
    <property type="match status" value="1"/>
</dbReference>
<organism evidence="9">
    <name type="scientific">hydrothermal vent metagenome</name>
    <dbReference type="NCBI Taxonomy" id="652676"/>
    <lineage>
        <taxon>unclassified sequences</taxon>
        <taxon>metagenomes</taxon>
        <taxon>ecological metagenomes</taxon>
    </lineage>
</organism>
<dbReference type="Pfam" id="PF00364">
    <property type="entry name" value="Biotin_lipoyl"/>
    <property type="match status" value="1"/>
</dbReference>
<keyword evidence="3" id="KW-0444">Lipid biosynthesis</keyword>
<gene>
    <name evidence="9" type="ORF">MNBD_ALPHA05-2204</name>
</gene>
<keyword evidence="5" id="KW-0443">Lipid metabolism</keyword>
<dbReference type="InterPro" id="IPR001882">
    <property type="entry name" value="Biotin_BS"/>
</dbReference>
<evidence type="ECO:0000256" key="1">
    <source>
        <dbReference type="ARBA" id="ARBA00005194"/>
    </source>
</evidence>
<keyword evidence="4" id="KW-0276">Fatty acid metabolism</keyword>
<proteinExistence type="predicted"/>
<evidence type="ECO:0000313" key="9">
    <source>
        <dbReference type="EMBL" id="VAW05849.1"/>
    </source>
</evidence>
<reference evidence="9" key="1">
    <citation type="submission" date="2018-06" db="EMBL/GenBank/DDBJ databases">
        <authorList>
            <person name="Zhirakovskaya E."/>
        </authorList>
    </citation>
    <scope>NUCLEOTIDE SEQUENCE</scope>
</reference>
<name>A0A3B0T0F4_9ZZZZ</name>
<feature type="domain" description="Lipoyl-binding" evidence="8">
    <location>
        <begin position="78"/>
        <end position="154"/>
    </location>
</feature>
<dbReference type="EMBL" id="UOEH01000488">
    <property type="protein sequence ID" value="VAW05849.1"/>
    <property type="molecule type" value="Genomic_DNA"/>
</dbReference>
<dbReference type="PROSITE" id="PS50968">
    <property type="entry name" value="BIOTINYL_LIPOYL"/>
    <property type="match status" value="1"/>
</dbReference>
<dbReference type="PANTHER" id="PTHR45266">
    <property type="entry name" value="OXALOACETATE DECARBOXYLASE ALPHA CHAIN"/>
    <property type="match status" value="1"/>
</dbReference>
<evidence type="ECO:0000256" key="5">
    <source>
        <dbReference type="ARBA" id="ARBA00023098"/>
    </source>
</evidence>
<accession>A0A3B0T0F4</accession>
<keyword evidence="7" id="KW-0092">Biotin</keyword>
<dbReference type="InterPro" id="IPR000089">
    <property type="entry name" value="Biotin_lipoyl"/>
</dbReference>
<dbReference type="UniPathway" id="UPA00094"/>
<dbReference type="Gene3D" id="2.40.50.100">
    <property type="match status" value="1"/>
</dbReference>
<dbReference type="PROSITE" id="PS00188">
    <property type="entry name" value="BIOTIN"/>
    <property type="match status" value="1"/>
</dbReference>
<dbReference type="PRINTS" id="PR01071">
    <property type="entry name" value="ACOABIOTINCC"/>
</dbReference>
<evidence type="ECO:0000256" key="6">
    <source>
        <dbReference type="ARBA" id="ARBA00023160"/>
    </source>
</evidence>
<comment type="pathway">
    <text evidence="1">Lipid metabolism; fatty acid biosynthesis.</text>
</comment>
<dbReference type="CDD" id="cd06850">
    <property type="entry name" value="biotinyl_domain"/>
    <property type="match status" value="1"/>
</dbReference>
<sequence>MAGKNGKDGRELETAWIRELAGILEETGLTEIEIEKDAVRLRVSRQGGATQYVAGPAPAAAAPATGAAPAAPAAAEHAGAVKSPMVGTAYLSPSPDAAAFISEGAQVAEGQTIMIIEAMKTMNPMAAPRAGWTTKILVTDAQPVEFDDTLCIIE</sequence>
<dbReference type="AlphaFoldDB" id="A0A3B0T0F4"/>
<dbReference type="GO" id="GO:0003989">
    <property type="term" value="F:acetyl-CoA carboxylase activity"/>
    <property type="evidence" value="ECO:0007669"/>
    <property type="project" value="InterPro"/>
</dbReference>
<dbReference type="InterPro" id="IPR011053">
    <property type="entry name" value="Single_hybrid_motif"/>
</dbReference>
<keyword evidence="6" id="KW-0275">Fatty acid biosynthesis</keyword>
<dbReference type="GO" id="GO:0009317">
    <property type="term" value="C:acetyl-CoA carboxylase complex"/>
    <property type="evidence" value="ECO:0007669"/>
    <property type="project" value="InterPro"/>
</dbReference>
<evidence type="ECO:0000256" key="2">
    <source>
        <dbReference type="ARBA" id="ARBA00017562"/>
    </source>
</evidence>
<dbReference type="NCBIfam" id="TIGR00531">
    <property type="entry name" value="BCCP"/>
    <property type="match status" value="1"/>
</dbReference>
<evidence type="ECO:0000256" key="3">
    <source>
        <dbReference type="ARBA" id="ARBA00022516"/>
    </source>
</evidence>
<dbReference type="GO" id="GO:0006633">
    <property type="term" value="P:fatty acid biosynthetic process"/>
    <property type="evidence" value="ECO:0007669"/>
    <property type="project" value="UniProtKB-UniPathway"/>
</dbReference>
<dbReference type="InterPro" id="IPR050709">
    <property type="entry name" value="Biotin_Carboxyl_Carrier/Decarb"/>
</dbReference>
<evidence type="ECO:0000256" key="4">
    <source>
        <dbReference type="ARBA" id="ARBA00022832"/>
    </source>
</evidence>
<evidence type="ECO:0000256" key="7">
    <source>
        <dbReference type="ARBA" id="ARBA00023267"/>
    </source>
</evidence>
<dbReference type="InterPro" id="IPR001249">
    <property type="entry name" value="AcCoA_biotinCC"/>
</dbReference>
<dbReference type="SUPFAM" id="SSF51230">
    <property type="entry name" value="Single hybrid motif"/>
    <property type="match status" value="1"/>
</dbReference>
<protein>
    <recommendedName>
        <fullName evidence="2">Biotin carboxyl carrier protein of acetyl-CoA carboxylase</fullName>
    </recommendedName>
</protein>